<dbReference type="PANTHER" id="PTHR14149:SF10">
    <property type="entry name" value="RAS GTPASE-ACTIVATING-LIKE PROTEIN IQGAP3"/>
    <property type="match status" value="1"/>
</dbReference>
<feature type="domain" description="Calponin-homology (CH)" evidence="1">
    <location>
        <begin position="31"/>
        <end position="146"/>
    </location>
</feature>
<dbReference type="GO" id="GO:0051015">
    <property type="term" value="F:actin filament binding"/>
    <property type="evidence" value="ECO:0007669"/>
    <property type="project" value="TreeGrafter"/>
</dbReference>
<dbReference type="SMART" id="SM00033">
    <property type="entry name" value="CH"/>
    <property type="match status" value="1"/>
</dbReference>
<name>A0A3Q2Y855_HIPCM</name>
<dbReference type="InterPro" id="IPR036872">
    <property type="entry name" value="CH_dom_sf"/>
</dbReference>
<dbReference type="InterPro" id="IPR001715">
    <property type="entry name" value="CH_dom"/>
</dbReference>
<reference evidence="2" key="2">
    <citation type="submission" date="2025-09" db="UniProtKB">
        <authorList>
            <consortium name="Ensembl"/>
        </authorList>
    </citation>
    <scope>IDENTIFICATION</scope>
</reference>
<evidence type="ECO:0000313" key="2">
    <source>
        <dbReference type="Ensembl" id="ENSHCOP00000009321.1"/>
    </source>
</evidence>
<organism evidence="2 3">
    <name type="scientific">Hippocampus comes</name>
    <name type="common">Tiger tail seahorse</name>
    <dbReference type="NCBI Taxonomy" id="109280"/>
    <lineage>
        <taxon>Eukaryota</taxon>
        <taxon>Metazoa</taxon>
        <taxon>Chordata</taxon>
        <taxon>Craniata</taxon>
        <taxon>Vertebrata</taxon>
        <taxon>Euteleostomi</taxon>
        <taxon>Actinopterygii</taxon>
        <taxon>Neopterygii</taxon>
        <taxon>Teleostei</taxon>
        <taxon>Neoteleostei</taxon>
        <taxon>Acanthomorphata</taxon>
        <taxon>Syngnathiaria</taxon>
        <taxon>Syngnathiformes</taxon>
        <taxon>Syngnathoidei</taxon>
        <taxon>Syngnathidae</taxon>
        <taxon>Hippocampus</taxon>
    </lineage>
</organism>
<dbReference type="GO" id="GO:0005096">
    <property type="term" value="F:GTPase activator activity"/>
    <property type="evidence" value="ECO:0007669"/>
    <property type="project" value="TreeGrafter"/>
</dbReference>
<dbReference type="SUPFAM" id="SSF47576">
    <property type="entry name" value="Calponin-homology domain, CH-domain"/>
    <property type="match status" value="1"/>
</dbReference>
<sequence length="502" mass="56596">MAVQADDHQHGRLTAEEMDEQRLQNVAYHYLCRLEEAKRWMEACLGEELPAPTELEEALRNGVILAKLGHRFAPSVVSRKKIYDWEQLRYKAVGVEFRHTDNINHWRNAMMSLGLPSIFHPETTDIYDKKNMPRAVYCIHALSLYLYRRGLAPQITDLCGKVKFTVEEINNMRLELDKYGLQLPAFHKIGGILSNELSVDEAAVHAAVIAINEAVESRDVGATAEALRNPNAQLTDLQEALMSVYQAKLYQAKQRKEQQAASRGGPSAEKDLYEEFLTRREIQNNINVVNGESVVTVNRWSLTSFKMLSTWRTGKPAQTPRVSEMLPLWLRCVPHMSDCVAPRACVCVTVQAALDGVNQSLRGSDPQHTVSCLMSSDLQLPTVFPCGASLYHKQLQLLQTHAAQVRSPTRTHEELFVAVEMLSAVVLVNQAVEEVDEMTMMIMMTVTVNIVRRYLWCLSGMKQSAGREALTWNQLQEGIKLANTNALAQHQRTSQIPYAKLG</sequence>
<proteinExistence type="predicted"/>
<dbReference type="PROSITE" id="PS50021">
    <property type="entry name" value="CH"/>
    <property type="match status" value="1"/>
</dbReference>
<reference evidence="2" key="1">
    <citation type="submission" date="2025-08" db="UniProtKB">
        <authorList>
            <consortium name="Ensembl"/>
        </authorList>
    </citation>
    <scope>IDENTIFICATION</scope>
</reference>
<evidence type="ECO:0000313" key="3">
    <source>
        <dbReference type="Proteomes" id="UP000264820"/>
    </source>
</evidence>
<dbReference type="Gene3D" id="1.10.418.10">
    <property type="entry name" value="Calponin-like domain"/>
    <property type="match status" value="1"/>
</dbReference>
<dbReference type="Proteomes" id="UP000264820">
    <property type="component" value="Unplaced"/>
</dbReference>
<keyword evidence="3" id="KW-1185">Reference proteome</keyword>
<accession>A0A3Q2Y855</accession>
<dbReference type="GO" id="GO:0005938">
    <property type="term" value="C:cell cortex"/>
    <property type="evidence" value="ECO:0007669"/>
    <property type="project" value="TreeGrafter"/>
</dbReference>
<dbReference type="GO" id="GO:1903479">
    <property type="term" value="P:mitotic actomyosin contractile ring assembly actin filament organization"/>
    <property type="evidence" value="ECO:0007669"/>
    <property type="project" value="TreeGrafter"/>
</dbReference>
<dbReference type="Pfam" id="PF00307">
    <property type="entry name" value="CH"/>
    <property type="match status" value="1"/>
</dbReference>
<dbReference type="FunFam" id="1.10.418.10:FF:000013">
    <property type="entry name" value="IQ motif containing GTPase activating protein 1"/>
    <property type="match status" value="1"/>
</dbReference>
<dbReference type="Ensembl" id="ENSHCOT00000015427.1">
    <property type="protein sequence ID" value="ENSHCOP00000009321.1"/>
    <property type="gene ID" value="ENSHCOG00000011863.1"/>
</dbReference>
<dbReference type="GO" id="GO:0005516">
    <property type="term" value="F:calmodulin binding"/>
    <property type="evidence" value="ECO:0007669"/>
    <property type="project" value="TreeGrafter"/>
</dbReference>
<dbReference type="GeneTree" id="ENSGT00950000183076"/>
<dbReference type="AlphaFoldDB" id="A0A3Q2Y855"/>
<evidence type="ECO:0000259" key="1">
    <source>
        <dbReference type="PROSITE" id="PS50021"/>
    </source>
</evidence>
<protein>
    <recommendedName>
        <fullName evidence="1">Calponin-homology (CH) domain-containing protein</fullName>
    </recommendedName>
</protein>
<dbReference type="PANTHER" id="PTHR14149">
    <property type="entry name" value="RAS GTPASE-ACTIVATING PROTEIN WITH IQ MOTIF"/>
    <property type="match status" value="1"/>
</dbReference>